<sequence>MPLQLLDLSVDVIELILRFALAREDDISLCPCGQLHDSSARLRVNPLPIMLVHSAIYCIGSRIFYKENTFALDLRGKHRSHVQQYLGELARVRTPSAIEDYDRMYRRKDVLEMKPVLHRIRYLDVRLEDLWDQTETLVLPLVRDMILSGSLVKLRVVLHGRAAIQCSLLYPPRIRGRRAGSWYPDAADPRLRRSVRPPLAGVLALLAEPNLRNARLLMAAGTLNGPTAWQPFCIPCPAGAEDPLWNTPRESSCFFVEVDLGSLMEVTDLEDTPSQAASQHSSLGSQPMRRQCQDMGSYLSFRRNHGFPTPTQPLSFILTTSRKSEKYTLFTAIAQDLPIEILELILRPLLVQADPVTLCPCGCLEQREVPRVRPLGGSLVEAIHHTLARFPVEPLPILLIHPAIYSIASRLFYQGNMFVLNLQGVHSVHVWNCLHDFSEGALGHA</sequence>
<accession>A0A9P7TUV7</accession>
<name>A0A9P7TUV7_9HYPO</name>
<reference evidence="1 2" key="1">
    <citation type="journal article" date="2020" name="bioRxiv">
        <title>Whole genome comparisons of ergot fungi reveals the divergence and evolution of species within the genus Claviceps are the result of varying mechanisms driving genome evolution and host range expansion.</title>
        <authorList>
            <person name="Wyka S.A."/>
            <person name="Mondo S.J."/>
            <person name="Liu M."/>
            <person name="Dettman J."/>
            <person name="Nalam V."/>
            <person name="Broders K.D."/>
        </authorList>
    </citation>
    <scope>NUCLEOTIDE SEQUENCE [LARGE SCALE GENOMIC DNA]</scope>
    <source>
        <strain evidence="1 2">LM576</strain>
    </source>
</reference>
<evidence type="ECO:0000313" key="1">
    <source>
        <dbReference type="EMBL" id="KAG6116434.1"/>
    </source>
</evidence>
<evidence type="ECO:0000313" key="2">
    <source>
        <dbReference type="Proteomes" id="UP000732380"/>
    </source>
</evidence>
<organism evidence="1 2">
    <name type="scientific">Claviceps humidiphila</name>
    <dbReference type="NCBI Taxonomy" id="1294629"/>
    <lineage>
        <taxon>Eukaryota</taxon>
        <taxon>Fungi</taxon>
        <taxon>Dikarya</taxon>
        <taxon>Ascomycota</taxon>
        <taxon>Pezizomycotina</taxon>
        <taxon>Sordariomycetes</taxon>
        <taxon>Hypocreomycetidae</taxon>
        <taxon>Hypocreales</taxon>
        <taxon>Clavicipitaceae</taxon>
        <taxon>Claviceps</taxon>
    </lineage>
</organism>
<dbReference type="EMBL" id="SRQM01000177">
    <property type="protein sequence ID" value="KAG6116434.1"/>
    <property type="molecule type" value="Genomic_DNA"/>
</dbReference>
<gene>
    <name evidence="1" type="ORF">E4U13_001853</name>
</gene>
<dbReference type="Proteomes" id="UP000732380">
    <property type="component" value="Unassembled WGS sequence"/>
</dbReference>
<comment type="caution">
    <text evidence="1">The sequence shown here is derived from an EMBL/GenBank/DDBJ whole genome shotgun (WGS) entry which is preliminary data.</text>
</comment>
<dbReference type="AlphaFoldDB" id="A0A9P7TUV7"/>
<proteinExistence type="predicted"/>
<protein>
    <submittedName>
        <fullName evidence="1">Uncharacterized protein</fullName>
    </submittedName>
</protein>
<keyword evidence="2" id="KW-1185">Reference proteome</keyword>